<name>A0A6A6P2U6_9PEZI</name>
<accession>A0A6A6P2U6</accession>
<evidence type="ECO:0000313" key="1">
    <source>
        <dbReference type="EMBL" id="KAF2458088.1"/>
    </source>
</evidence>
<reference evidence="1" key="1">
    <citation type="journal article" date="2020" name="Stud. Mycol.">
        <title>101 Dothideomycetes genomes: a test case for predicting lifestyles and emergence of pathogens.</title>
        <authorList>
            <person name="Haridas S."/>
            <person name="Albert R."/>
            <person name="Binder M."/>
            <person name="Bloem J."/>
            <person name="Labutti K."/>
            <person name="Salamov A."/>
            <person name="Andreopoulos B."/>
            <person name="Baker S."/>
            <person name="Barry K."/>
            <person name="Bills G."/>
            <person name="Bluhm B."/>
            <person name="Cannon C."/>
            <person name="Castanera R."/>
            <person name="Culley D."/>
            <person name="Daum C."/>
            <person name="Ezra D."/>
            <person name="Gonzalez J."/>
            <person name="Henrissat B."/>
            <person name="Kuo A."/>
            <person name="Liang C."/>
            <person name="Lipzen A."/>
            <person name="Lutzoni F."/>
            <person name="Magnuson J."/>
            <person name="Mondo S."/>
            <person name="Nolan M."/>
            <person name="Ohm R."/>
            <person name="Pangilinan J."/>
            <person name="Park H.-J."/>
            <person name="Ramirez L."/>
            <person name="Alfaro M."/>
            <person name="Sun H."/>
            <person name="Tritt A."/>
            <person name="Yoshinaga Y."/>
            <person name="Zwiers L.-H."/>
            <person name="Turgeon B."/>
            <person name="Goodwin S."/>
            <person name="Spatafora J."/>
            <person name="Crous P."/>
            <person name="Grigoriev I."/>
        </authorList>
    </citation>
    <scope>NUCLEOTIDE SEQUENCE</scope>
    <source>
        <strain evidence="1">ATCC 16933</strain>
    </source>
</reference>
<evidence type="ECO:0000313" key="2">
    <source>
        <dbReference type="Proteomes" id="UP000799766"/>
    </source>
</evidence>
<proteinExistence type="predicted"/>
<dbReference type="AlphaFoldDB" id="A0A6A6P2U6"/>
<dbReference type="Proteomes" id="UP000799766">
    <property type="component" value="Unassembled WGS sequence"/>
</dbReference>
<organism evidence="1 2">
    <name type="scientific">Lineolata rhizophorae</name>
    <dbReference type="NCBI Taxonomy" id="578093"/>
    <lineage>
        <taxon>Eukaryota</taxon>
        <taxon>Fungi</taxon>
        <taxon>Dikarya</taxon>
        <taxon>Ascomycota</taxon>
        <taxon>Pezizomycotina</taxon>
        <taxon>Dothideomycetes</taxon>
        <taxon>Dothideomycetes incertae sedis</taxon>
        <taxon>Lineolatales</taxon>
        <taxon>Lineolataceae</taxon>
        <taxon>Lineolata</taxon>
    </lineage>
</organism>
<keyword evidence="2" id="KW-1185">Reference proteome</keyword>
<protein>
    <submittedName>
        <fullName evidence="1">Uncharacterized protein</fullName>
    </submittedName>
</protein>
<gene>
    <name evidence="1" type="ORF">BDY21DRAFT_341493</name>
</gene>
<sequence length="62" mass="7366">MRPFTPIYFPAALYIDSIFNLDSTRHIKPDRNFGSSGRLGVHTDRLGQTWKRIFRRRSHFSK</sequence>
<dbReference type="EMBL" id="MU001678">
    <property type="protein sequence ID" value="KAF2458088.1"/>
    <property type="molecule type" value="Genomic_DNA"/>
</dbReference>